<feature type="transmembrane region" description="Helical" evidence="9">
    <location>
        <begin position="217"/>
        <end position="245"/>
    </location>
</feature>
<keyword evidence="7 9" id="KW-1133">Transmembrane helix</keyword>
<feature type="transmembrane region" description="Helical" evidence="9">
    <location>
        <begin position="79"/>
        <end position="99"/>
    </location>
</feature>
<evidence type="ECO:0000256" key="5">
    <source>
        <dbReference type="ARBA" id="ARBA00022692"/>
    </source>
</evidence>
<dbReference type="Pfam" id="PF07690">
    <property type="entry name" value="MFS_1"/>
    <property type="match status" value="1"/>
</dbReference>
<proteinExistence type="inferred from homology"/>
<name>A0A4Q1HMJ7_9BURK</name>
<evidence type="ECO:0000256" key="4">
    <source>
        <dbReference type="ARBA" id="ARBA00022475"/>
    </source>
</evidence>
<feature type="transmembrane region" description="Helical" evidence="9">
    <location>
        <begin position="398"/>
        <end position="424"/>
    </location>
</feature>
<feature type="transmembrane region" description="Helical" evidence="9">
    <location>
        <begin position="347"/>
        <end position="365"/>
    </location>
</feature>
<evidence type="ECO:0000256" key="8">
    <source>
        <dbReference type="ARBA" id="ARBA00023136"/>
    </source>
</evidence>
<keyword evidence="5 9" id="KW-0812">Transmembrane</keyword>
<feature type="transmembrane region" description="Helical" evidence="9">
    <location>
        <begin position="305"/>
        <end position="327"/>
    </location>
</feature>
<evidence type="ECO:0000313" key="12">
    <source>
        <dbReference type="Proteomes" id="UP000290849"/>
    </source>
</evidence>
<dbReference type="InterPro" id="IPR036259">
    <property type="entry name" value="MFS_trans_sf"/>
</dbReference>
<feature type="transmembrane region" description="Helical" evidence="9">
    <location>
        <begin position="467"/>
        <end position="484"/>
    </location>
</feature>
<feature type="transmembrane region" description="Helical" evidence="9">
    <location>
        <begin position="181"/>
        <end position="205"/>
    </location>
</feature>
<dbReference type="AlphaFoldDB" id="A0A4Q1HMJ7"/>
<protein>
    <submittedName>
        <fullName evidence="11">MFS transporter</fullName>
    </submittedName>
</protein>
<dbReference type="GO" id="GO:0015293">
    <property type="term" value="F:symporter activity"/>
    <property type="evidence" value="ECO:0007669"/>
    <property type="project" value="UniProtKB-KW"/>
</dbReference>
<organism evidence="11 12">
    <name type="scientific">Achromobacter aloeverae</name>
    <dbReference type="NCBI Taxonomy" id="1750518"/>
    <lineage>
        <taxon>Bacteria</taxon>
        <taxon>Pseudomonadati</taxon>
        <taxon>Pseudomonadota</taxon>
        <taxon>Betaproteobacteria</taxon>
        <taxon>Burkholderiales</taxon>
        <taxon>Alcaligenaceae</taxon>
        <taxon>Achromobacter</taxon>
    </lineage>
</organism>
<dbReference type="GO" id="GO:0005886">
    <property type="term" value="C:plasma membrane"/>
    <property type="evidence" value="ECO:0007669"/>
    <property type="project" value="UniProtKB-SubCell"/>
</dbReference>
<feature type="domain" description="Major facilitator superfamily (MFS) profile" evidence="10">
    <location>
        <begin position="79"/>
        <end position="489"/>
    </location>
</feature>
<keyword evidence="4" id="KW-1003">Cell membrane</keyword>
<feature type="transmembrane region" description="Helical" evidence="9">
    <location>
        <begin position="151"/>
        <end position="169"/>
    </location>
</feature>
<evidence type="ECO:0000256" key="1">
    <source>
        <dbReference type="ARBA" id="ARBA00004651"/>
    </source>
</evidence>
<dbReference type="PROSITE" id="PS00217">
    <property type="entry name" value="SUGAR_TRANSPORT_2"/>
    <property type="match status" value="1"/>
</dbReference>
<dbReference type="PANTHER" id="PTHR43528">
    <property type="entry name" value="ALPHA-KETOGLUTARATE PERMEASE"/>
    <property type="match status" value="1"/>
</dbReference>
<accession>A0A4Q1HMJ7</accession>
<dbReference type="Proteomes" id="UP000290849">
    <property type="component" value="Unassembled WGS sequence"/>
</dbReference>
<evidence type="ECO:0000313" key="11">
    <source>
        <dbReference type="EMBL" id="RXN90417.1"/>
    </source>
</evidence>
<dbReference type="PROSITE" id="PS50850">
    <property type="entry name" value="MFS"/>
    <property type="match status" value="1"/>
</dbReference>
<gene>
    <name evidence="11" type="ORF">C7R54_13005</name>
</gene>
<dbReference type="Gene3D" id="1.20.1250.20">
    <property type="entry name" value="MFS general substrate transporter like domains"/>
    <property type="match status" value="2"/>
</dbReference>
<keyword evidence="6" id="KW-0769">Symport</keyword>
<dbReference type="EMBL" id="PYAL01000003">
    <property type="protein sequence ID" value="RXN90417.1"/>
    <property type="molecule type" value="Genomic_DNA"/>
</dbReference>
<comment type="subcellular location">
    <subcellularLocation>
        <location evidence="1">Cell membrane</location>
        <topology evidence="1">Multi-pass membrane protein</topology>
    </subcellularLocation>
</comment>
<feature type="transmembrane region" description="Helical" evidence="9">
    <location>
        <begin position="251"/>
        <end position="270"/>
    </location>
</feature>
<dbReference type="InterPro" id="IPR020846">
    <property type="entry name" value="MFS_dom"/>
</dbReference>
<dbReference type="FunFam" id="1.20.1250.20:FF:000001">
    <property type="entry name" value="Dicarboxylate MFS transporter"/>
    <property type="match status" value="1"/>
</dbReference>
<dbReference type="SUPFAM" id="SSF103473">
    <property type="entry name" value="MFS general substrate transporter"/>
    <property type="match status" value="1"/>
</dbReference>
<comment type="similarity">
    <text evidence="2">Belongs to the major facilitator superfamily. Metabolite:H+ Symporter (MHS) family (TC 2.A.1.6) family.</text>
</comment>
<evidence type="ECO:0000256" key="9">
    <source>
        <dbReference type="SAM" id="Phobius"/>
    </source>
</evidence>
<evidence type="ECO:0000256" key="6">
    <source>
        <dbReference type="ARBA" id="ARBA00022847"/>
    </source>
</evidence>
<evidence type="ECO:0000259" key="10">
    <source>
        <dbReference type="PROSITE" id="PS50850"/>
    </source>
</evidence>
<keyword evidence="3" id="KW-0813">Transport</keyword>
<comment type="caution">
    <text evidence="11">The sequence shown here is derived from an EMBL/GenBank/DDBJ whole genome shotgun (WGS) entry which is preliminary data.</text>
</comment>
<evidence type="ECO:0000256" key="3">
    <source>
        <dbReference type="ARBA" id="ARBA00022448"/>
    </source>
</evidence>
<dbReference type="InterPro" id="IPR005829">
    <property type="entry name" value="Sugar_transporter_CS"/>
</dbReference>
<feature type="transmembrane region" description="Helical" evidence="9">
    <location>
        <begin position="372"/>
        <end position="392"/>
    </location>
</feature>
<feature type="transmembrane region" description="Helical" evidence="9">
    <location>
        <begin position="119"/>
        <end position="139"/>
    </location>
</feature>
<evidence type="ECO:0000256" key="2">
    <source>
        <dbReference type="ARBA" id="ARBA00008240"/>
    </source>
</evidence>
<dbReference type="PANTHER" id="PTHR43528:SF1">
    <property type="entry name" value="ALPHA-KETOGLUTARATE PERMEASE"/>
    <property type="match status" value="1"/>
</dbReference>
<dbReference type="InterPro" id="IPR051084">
    <property type="entry name" value="H+-coupled_symporters"/>
</dbReference>
<keyword evidence="12" id="KW-1185">Reference proteome</keyword>
<evidence type="ECO:0000256" key="7">
    <source>
        <dbReference type="ARBA" id="ARBA00022989"/>
    </source>
</evidence>
<reference evidence="11 12" key="1">
    <citation type="journal article" date="2017" name="Int. J. Syst. Evol. Microbiol.">
        <title>Achromobacter aloeverae sp. nov., isolated from the root of Aloe vera (L.) Burm.f.</title>
        <authorList>
            <person name="Kuncharoen N."/>
            <person name="Muramatsu Y."/>
            <person name="Shibata C."/>
            <person name="Kamakura Y."/>
            <person name="Nakagawa Y."/>
            <person name="Tanasupawat S."/>
        </authorList>
    </citation>
    <scope>NUCLEOTIDE SEQUENCE [LARGE SCALE GENOMIC DNA]</scope>
    <source>
        <strain evidence="11 12">AVA-1</strain>
    </source>
</reference>
<keyword evidence="8 9" id="KW-0472">Membrane</keyword>
<feature type="transmembrane region" description="Helical" evidence="9">
    <location>
        <begin position="436"/>
        <end position="455"/>
    </location>
</feature>
<dbReference type="InterPro" id="IPR011701">
    <property type="entry name" value="MFS"/>
</dbReference>
<sequence>MNAGQRPARVMSAGRQARLVCIASRIPARKVPDHKGNTMAINAAQASNDLRLNGGRGDSGLDARPAAPRKVGKSELNRVVLASVVGSFVEWFEFSVYGYLASVLGKVFFPASAPGTQLIASLAAFAIAFFARPFGGIIFGPIGDRLGRKQVLTVTILMMAVATFAIGLIPSHDAIGMAAPVLLVLLRLLQGISAGGEGSGAAIYVAEYCSDKRRTAITSWIEVGCISGFAFGATITTVLTAFFSAEQIYAWAWRVPFLLALPLGGIGLYIRKRLEESPAFEAVSQNKKAHANAGWNYLFSQCMRLVLISCGIIIVTNVTLYTVTTYIPTYLISTLTIDAKSGFLMSLGPQLFLIAMIPVMGALADRVTRKRMMLVGSFGVLVLAIPCFNMLVSGDTAIKVVALLILNLCLASLLGCIYSIIPALFPTQVRFTGMAVSYNVAVALFAGTAPMLNAWLIQQTGNKMMPAYYLMFGAVLGIVALVCSRDNTGHPMPGDEPRPE</sequence>